<organism evidence="2 3">
    <name type="scientific">Natronosalvus hydrolyticus</name>
    <dbReference type="NCBI Taxonomy" id="2979988"/>
    <lineage>
        <taxon>Archaea</taxon>
        <taxon>Methanobacteriati</taxon>
        <taxon>Methanobacteriota</taxon>
        <taxon>Stenosarchaea group</taxon>
        <taxon>Halobacteria</taxon>
        <taxon>Halobacteriales</taxon>
        <taxon>Natrialbaceae</taxon>
        <taxon>Natronosalvus</taxon>
    </lineage>
</organism>
<dbReference type="AlphaFoldDB" id="A0AAP2ZAD7"/>
<feature type="transmembrane region" description="Helical" evidence="1">
    <location>
        <begin position="329"/>
        <end position="350"/>
    </location>
</feature>
<dbReference type="Proteomes" id="UP001321047">
    <property type="component" value="Unassembled WGS sequence"/>
</dbReference>
<evidence type="ECO:0000313" key="3">
    <source>
        <dbReference type="Proteomes" id="UP001321047"/>
    </source>
</evidence>
<dbReference type="PANTHER" id="PTHR20992:SF9">
    <property type="entry name" value="AT15442P-RELATED"/>
    <property type="match status" value="1"/>
</dbReference>
<feature type="transmembrane region" description="Helical" evidence="1">
    <location>
        <begin position="227"/>
        <end position="248"/>
    </location>
</feature>
<evidence type="ECO:0000256" key="1">
    <source>
        <dbReference type="SAM" id="Phobius"/>
    </source>
</evidence>
<comment type="caution">
    <text evidence="2">The sequence shown here is derived from an EMBL/GenBank/DDBJ whole genome shotgun (WGS) entry which is preliminary data.</text>
</comment>
<dbReference type="InterPro" id="IPR005240">
    <property type="entry name" value="DUF389"/>
</dbReference>
<feature type="transmembrane region" description="Helical" evidence="1">
    <location>
        <begin position="185"/>
        <end position="207"/>
    </location>
</feature>
<dbReference type="EMBL" id="JAOPJZ010000017">
    <property type="protein sequence ID" value="MCU4753502.1"/>
    <property type="molecule type" value="Genomic_DNA"/>
</dbReference>
<feature type="transmembrane region" description="Helical" evidence="1">
    <location>
        <begin position="255"/>
        <end position="277"/>
    </location>
</feature>
<protein>
    <submittedName>
        <fullName evidence="2">DUF389 domain-containing protein</fullName>
    </submittedName>
</protein>
<feature type="transmembrane region" description="Helical" evidence="1">
    <location>
        <begin position="126"/>
        <end position="145"/>
    </location>
</feature>
<keyword evidence="1" id="KW-0472">Membrane</keyword>
<dbReference type="PANTHER" id="PTHR20992">
    <property type="entry name" value="AT15442P-RELATED"/>
    <property type="match status" value="1"/>
</dbReference>
<feature type="transmembrane region" description="Helical" evidence="1">
    <location>
        <begin position="283"/>
        <end position="308"/>
    </location>
</feature>
<proteinExistence type="predicted"/>
<feature type="transmembrane region" description="Helical" evidence="1">
    <location>
        <begin position="151"/>
        <end position="173"/>
    </location>
</feature>
<keyword evidence="1" id="KW-1133">Transmembrane helix</keyword>
<keyword evidence="1" id="KW-0812">Transmembrane</keyword>
<gene>
    <name evidence="2" type="ORF">OB919_16170</name>
</gene>
<evidence type="ECO:0000313" key="2">
    <source>
        <dbReference type="EMBL" id="MCU4753502.1"/>
    </source>
</evidence>
<accession>A0AAP2ZAD7</accession>
<reference evidence="2 3" key="1">
    <citation type="submission" date="2022-09" db="EMBL/GenBank/DDBJ databases">
        <title>Enrichment on poylsaccharides allowed isolation of novel metabolic and taxonomic groups of Haloarchaea.</title>
        <authorList>
            <person name="Sorokin D.Y."/>
            <person name="Elcheninov A.G."/>
            <person name="Khizhniak T.V."/>
            <person name="Kolganova T.V."/>
            <person name="Kublanov I.V."/>
        </authorList>
    </citation>
    <scope>NUCLEOTIDE SEQUENCE [LARGE SCALE GENOMIC DNA]</scope>
    <source>
        <strain evidence="2 3">AArc-curdl1</strain>
    </source>
</reference>
<name>A0AAP2ZAD7_9EURY</name>
<dbReference type="Pfam" id="PF04087">
    <property type="entry name" value="DUF389"/>
    <property type="match status" value="1"/>
</dbReference>
<sequence>MRTLYVRVPERCRNEVLETLAELDVEYAILGTESPAKVPAAAESGTGSTHEGALFQIPVPADAVGPVLDALEDAGVDTNQYTVILSGEVAMTSTWEMLMDRYAKDFDPLTISELRSKAMNLSQDSASYYALMFLSALIATVGLLADSPAIVVGSMVIAPVVGPVLTASVGAISGDRRMVLGSLQMQAYGLAVAVLAATALSFTLQAFRFVPPVLDLSAIELVGVRLAPNILALIAGLAAGAAGGIGLTTKGPMSLIGVMMAAALIPTAAASGLGVIWDRPVVWIGTLALLLVTIVMINIACFGVLWALYRPTLIGEAGVFDFQSTRETALFFAVLAVLIMVVVGTAGASAQQIAFERTVNEAVHDVIEGPENDDLTVVTVRSKYADPSPFTDPQTVTVVVSDTDPEEPPPPDLAGGIAEEIATRSDSAVTVRVQFLEYQETTASVTDRRDAVDNDVLIRPNSRTGDWEIGEWERPHSIGSPIDAAGNDVKTPYRRNQIGDVSDFINLR</sequence>
<keyword evidence="3" id="KW-1185">Reference proteome</keyword>